<reference evidence="1" key="2">
    <citation type="submission" date="2013-10" db="EMBL/GenBank/DDBJ databases">
        <authorList>
            <person name="Aslett M."/>
        </authorList>
    </citation>
    <scope>NUCLEOTIDE SEQUENCE [LARGE SCALE GENOMIC DNA]</scope>
    <source>
        <strain evidence="1">Houghton</strain>
    </source>
</reference>
<dbReference type="VEuPathDB" id="ToxoDB:ETH2_0843400"/>
<organism evidence="1 2">
    <name type="scientific">Eimeria tenella</name>
    <name type="common">Coccidian parasite</name>
    <dbReference type="NCBI Taxonomy" id="5802"/>
    <lineage>
        <taxon>Eukaryota</taxon>
        <taxon>Sar</taxon>
        <taxon>Alveolata</taxon>
        <taxon>Apicomplexa</taxon>
        <taxon>Conoidasida</taxon>
        <taxon>Coccidia</taxon>
        <taxon>Eucoccidiorida</taxon>
        <taxon>Eimeriorina</taxon>
        <taxon>Eimeriidae</taxon>
        <taxon>Eimeria</taxon>
    </lineage>
</organism>
<dbReference type="Proteomes" id="UP000030747">
    <property type="component" value="Unassembled WGS sequence"/>
</dbReference>
<dbReference type="VEuPathDB" id="ToxoDB:ETH_00040420"/>
<protein>
    <submittedName>
        <fullName evidence="1">Uncharacterized protein</fullName>
    </submittedName>
</protein>
<reference evidence="1" key="1">
    <citation type="submission" date="2013-10" db="EMBL/GenBank/DDBJ databases">
        <title>Genomic analysis of the causative agents of coccidiosis in chickens.</title>
        <authorList>
            <person name="Reid A.J."/>
            <person name="Blake D."/>
            <person name="Billington K."/>
            <person name="Browne H."/>
            <person name="Dunn M."/>
            <person name="Hung S."/>
            <person name="Kawahara F."/>
            <person name="Miranda-Saavedra D."/>
            <person name="Mourier T."/>
            <person name="Nagra H."/>
            <person name="Otto T.D."/>
            <person name="Rawlings N."/>
            <person name="Sanchez A."/>
            <person name="Sanders M."/>
            <person name="Subramaniam C."/>
            <person name="Tay Y."/>
            <person name="Dear P."/>
            <person name="Doerig C."/>
            <person name="Gruber A."/>
            <person name="Parkinson J."/>
            <person name="Shirley M."/>
            <person name="Wan K.L."/>
            <person name="Berriman M."/>
            <person name="Tomley F."/>
            <person name="Pain A."/>
        </authorList>
    </citation>
    <scope>NUCLEOTIDE SEQUENCE [LARGE SCALE GENOMIC DNA]</scope>
    <source>
        <strain evidence="1">Houghton</strain>
    </source>
</reference>
<dbReference type="AlphaFoldDB" id="U6KVB5"/>
<proteinExistence type="predicted"/>
<sequence>MGAVTGKLVPPLLQQLLRPPLLSHEDAAAAAAAGRAAQLQGLELLLREQPHAVLPQLLEQAAGQQQNGATASLIGAAAAMDPPRLARNVPRLFGALIAGLCQPQALEADCYIAEECMRAAAKLLLRLDAEGLDVLLELLQQQMKAAAPVCDLSAAGRLQLLQQKPAAAKHQSSGAGAASAAAAAAAAAGERTPDDPITADLFLDPELLRQNKAVLACCEAAAANPRKREACCCVLLAVCCCRPAADLEARMQQL</sequence>
<evidence type="ECO:0000313" key="1">
    <source>
        <dbReference type="EMBL" id="CDJ39420.1"/>
    </source>
</evidence>
<accession>U6KVB5</accession>
<evidence type="ECO:0000313" key="2">
    <source>
        <dbReference type="Proteomes" id="UP000030747"/>
    </source>
</evidence>
<dbReference type="RefSeq" id="XP_013230175.1">
    <property type="nucleotide sequence ID" value="XM_013374721.1"/>
</dbReference>
<dbReference type="GeneID" id="25257124"/>
<keyword evidence="2" id="KW-1185">Reference proteome</keyword>
<dbReference type="EMBL" id="HG674378">
    <property type="protein sequence ID" value="CDJ39420.1"/>
    <property type="molecule type" value="Genomic_DNA"/>
</dbReference>
<gene>
    <name evidence="1" type="ORF">ETH_00040420</name>
</gene>
<name>U6KVB5_EIMTE</name>